<dbReference type="Pfam" id="PF23114">
    <property type="entry name" value="NAD-bd_HRPKS_sdrA"/>
    <property type="match status" value="1"/>
</dbReference>
<dbReference type="EMBL" id="JAHMHR010000007">
    <property type="protein sequence ID" value="KAK1689678.1"/>
    <property type="molecule type" value="Genomic_DNA"/>
</dbReference>
<keyword evidence="12" id="KW-1185">Reference proteome</keyword>
<dbReference type="PANTHER" id="PTHR45681">
    <property type="entry name" value="POLYKETIDE SYNTHASE 44-RELATED"/>
    <property type="match status" value="1"/>
</dbReference>
<name>A0AAJ0ATT1_9PEZI</name>
<dbReference type="GeneID" id="85458561"/>
<keyword evidence="2" id="KW-0597">Phosphoprotein</keyword>
<dbReference type="Gene3D" id="1.10.1200.10">
    <property type="entry name" value="ACP-like"/>
    <property type="match status" value="1"/>
</dbReference>
<dbReference type="InterPro" id="IPR049551">
    <property type="entry name" value="PKS_DH_C"/>
</dbReference>
<dbReference type="GO" id="GO:0031177">
    <property type="term" value="F:phosphopantetheine binding"/>
    <property type="evidence" value="ECO:0007669"/>
    <property type="project" value="InterPro"/>
</dbReference>
<dbReference type="InterPro" id="IPR036736">
    <property type="entry name" value="ACP-like_sf"/>
</dbReference>
<evidence type="ECO:0000259" key="9">
    <source>
        <dbReference type="PROSITE" id="PS50075"/>
    </source>
</evidence>
<organism evidence="11 12">
    <name type="scientific">Colletotrichum godetiae</name>
    <dbReference type="NCBI Taxonomy" id="1209918"/>
    <lineage>
        <taxon>Eukaryota</taxon>
        <taxon>Fungi</taxon>
        <taxon>Dikarya</taxon>
        <taxon>Ascomycota</taxon>
        <taxon>Pezizomycotina</taxon>
        <taxon>Sordariomycetes</taxon>
        <taxon>Hypocreomycetidae</taxon>
        <taxon>Glomerellales</taxon>
        <taxon>Glomerellaceae</taxon>
        <taxon>Colletotrichum</taxon>
        <taxon>Colletotrichum acutatum species complex</taxon>
    </lineage>
</organism>
<evidence type="ECO:0000313" key="11">
    <source>
        <dbReference type="EMBL" id="KAK1689678.1"/>
    </source>
</evidence>
<dbReference type="Pfam" id="PF08240">
    <property type="entry name" value="ADH_N"/>
    <property type="match status" value="1"/>
</dbReference>
<reference evidence="11" key="1">
    <citation type="submission" date="2021-06" db="EMBL/GenBank/DDBJ databases">
        <title>Comparative genomics, transcriptomics and evolutionary studies reveal genomic signatures of adaptation to plant cell wall in hemibiotrophic fungi.</title>
        <authorList>
            <consortium name="DOE Joint Genome Institute"/>
            <person name="Baroncelli R."/>
            <person name="Diaz J.F."/>
            <person name="Benocci T."/>
            <person name="Peng M."/>
            <person name="Battaglia E."/>
            <person name="Haridas S."/>
            <person name="Andreopoulos W."/>
            <person name="Labutti K."/>
            <person name="Pangilinan J."/>
            <person name="Floch G.L."/>
            <person name="Makela M.R."/>
            <person name="Henrissat B."/>
            <person name="Grigoriev I.V."/>
            <person name="Crouch J.A."/>
            <person name="De Vries R.P."/>
            <person name="Sukno S.A."/>
            <person name="Thon M.R."/>
        </authorList>
    </citation>
    <scope>NUCLEOTIDE SEQUENCE</scope>
    <source>
        <strain evidence="11">CBS 193.32</strain>
    </source>
</reference>
<dbReference type="SMART" id="SM00823">
    <property type="entry name" value="PKS_PP"/>
    <property type="match status" value="1"/>
</dbReference>
<evidence type="ECO:0000256" key="1">
    <source>
        <dbReference type="ARBA" id="ARBA00022450"/>
    </source>
</evidence>
<dbReference type="Pfam" id="PF13602">
    <property type="entry name" value="ADH_zinc_N_2"/>
    <property type="match status" value="1"/>
</dbReference>
<dbReference type="PROSITE" id="PS50075">
    <property type="entry name" value="CARRIER"/>
    <property type="match status" value="1"/>
</dbReference>
<evidence type="ECO:0000313" key="12">
    <source>
        <dbReference type="Proteomes" id="UP001224890"/>
    </source>
</evidence>
<keyword evidence="4" id="KW-0521">NADP</keyword>
<evidence type="ECO:0000256" key="5">
    <source>
        <dbReference type="ARBA" id="ARBA00023002"/>
    </source>
</evidence>
<dbReference type="Gene3D" id="3.10.129.110">
    <property type="entry name" value="Polyketide synthase dehydratase"/>
    <property type="match status" value="1"/>
</dbReference>
<dbReference type="Proteomes" id="UP001224890">
    <property type="component" value="Unassembled WGS sequence"/>
</dbReference>
<dbReference type="Gene3D" id="3.40.50.150">
    <property type="entry name" value="Vaccinia Virus protein VP39"/>
    <property type="match status" value="1"/>
</dbReference>
<proteinExistence type="predicted"/>
<keyword evidence="6" id="KW-0511">Multifunctional enzyme</keyword>
<dbReference type="InterPro" id="IPR042104">
    <property type="entry name" value="PKS_dehydratase_sf"/>
</dbReference>
<dbReference type="InterPro" id="IPR009081">
    <property type="entry name" value="PP-bd_ACP"/>
</dbReference>
<dbReference type="InterPro" id="IPR013217">
    <property type="entry name" value="Methyltransf_12"/>
</dbReference>
<keyword evidence="1" id="KW-0596">Phosphopantetheine</keyword>
<keyword evidence="7" id="KW-0012">Acyltransferase</keyword>
<gene>
    <name evidence="11" type="ORF">BDP55DRAFT_651225</name>
</gene>
<comment type="caution">
    <text evidence="8">Lacks conserved residue(s) required for the propagation of feature annotation.</text>
</comment>
<dbReference type="SUPFAM" id="SSF47336">
    <property type="entry name" value="ACP-like"/>
    <property type="match status" value="1"/>
</dbReference>
<evidence type="ECO:0000256" key="3">
    <source>
        <dbReference type="ARBA" id="ARBA00022679"/>
    </source>
</evidence>
<dbReference type="InterPro" id="IPR057326">
    <property type="entry name" value="KR_dom"/>
</dbReference>
<dbReference type="PANTHER" id="PTHR45681:SF6">
    <property type="entry name" value="POLYKETIDE SYNTHASE 37"/>
    <property type="match status" value="1"/>
</dbReference>
<dbReference type="PROSITE" id="PS52019">
    <property type="entry name" value="PKS_MFAS_DH"/>
    <property type="match status" value="1"/>
</dbReference>
<dbReference type="InterPro" id="IPR029063">
    <property type="entry name" value="SAM-dependent_MTases_sf"/>
</dbReference>
<feature type="region of interest" description="N-terminal hotdog fold" evidence="8">
    <location>
        <begin position="1"/>
        <end position="92"/>
    </location>
</feature>
<dbReference type="GO" id="GO:0016491">
    <property type="term" value="F:oxidoreductase activity"/>
    <property type="evidence" value="ECO:0007669"/>
    <property type="project" value="UniProtKB-KW"/>
</dbReference>
<dbReference type="Pfam" id="PF08242">
    <property type="entry name" value="Methyltransf_12"/>
    <property type="match status" value="1"/>
</dbReference>
<accession>A0AAJ0ATT1</accession>
<dbReference type="InterPro" id="IPR036291">
    <property type="entry name" value="NAD(P)-bd_dom_sf"/>
</dbReference>
<keyword evidence="3" id="KW-0808">Transferase</keyword>
<comment type="caution">
    <text evidence="11">The sequence shown here is derived from an EMBL/GenBank/DDBJ whole genome shotgun (WGS) entry which is preliminary data.</text>
</comment>
<dbReference type="GO" id="GO:0016746">
    <property type="term" value="F:acyltransferase activity"/>
    <property type="evidence" value="ECO:0007669"/>
    <property type="project" value="UniProtKB-KW"/>
</dbReference>
<dbReference type="InterPro" id="IPR050444">
    <property type="entry name" value="Polyketide_Synthase"/>
</dbReference>
<evidence type="ECO:0000259" key="10">
    <source>
        <dbReference type="PROSITE" id="PS52019"/>
    </source>
</evidence>
<dbReference type="SMART" id="SM00829">
    <property type="entry name" value="PKS_ER"/>
    <property type="match status" value="1"/>
</dbReference>
<dbReference type="Pfam" id="PF23297">
    <property type="entry name" value="ACP_SdgA_C"/>
    <property type="match status" value="1"/>
</dbReference>
<dbReference type="InterPro" id="IPR013968">
    <property type="entry name" value="PKS_KR"/>
</dbReference>
<dbReference type="InterPro" id="IPR056501">
    <property type="entry name" value="NAD-bd_HRPKS_sdrA"/>
</dbReference>
<dbReference type="PROSITE" id="PS00012">
    <property type="entry name" value="PHOSPHOPANTETHEINE"/>
    <property type="match status" value="1"/>
</dbReference>
<dbReference type="SUPFAM" id="SSF51735">
    <property type="entry name" value="NAD(P)-binding Rossmann-fold domains"/>
    <property type="match status" value="2"/>
</dbReference>
<protein>
    <submittedName>
        <fullName evidence="11">Beta-ketoacyl synthase</fullName>
    </submittedName>
</protein>
<evidence type="ECO:0000256" key="2">
    <source>
        <dbReference type="ARBA" id="ARBA00022553"/>
    </source>
</evidence>
<dbReference type="InterPro" id="IPR013154">
    <property type="entry name" value="ADH-like_N"/>
</dbReference>
<feature type="domain" description="Carrier" evidence="9">
    <location>
        <begin position="1482"/>
        <end position="1559"/>
    </location>
</feature>
<dbReference type="InterPro" id="IPR049900">
    <property type="entry name" value="PKS_mFAS_DH"/>
</dbReference>
<dbReference type="SMART" id="SM00822">
    <property type="entry name" value="PKS_KR"/>
    <property type="match status" value="1"/>
</dbReference>
<evidence type="ECO:0000256" key="6">
    <source>
        <dbReference type="ARBA" id="ARBA00023268"/>
    </source>
</evidence>
<dbReference type="Pfam" id="PF08659">
    <property type="entry name" value="KR"/>
    <property type="match status" value="2"/>
</dbReference>
<evidence type="ECO:0000256" key="4">
    <source>
        <dbReference type="ARBA" id="ARBA00022857"/>
    </source>
</evidence>
<dbReference type="InterPro" id="IPR020843">
    <property type="entry name" value="ER"/>
</dbReference>
<keyword evidence="5" id="KW-0560">Oxidoreductase</keyword>
<evidence type="ECO:0000256" key="8">
    <source>
        <dbReference type="PROSITE-ProRule" id="PRU01363"/>
    </source>
</evidence>
<dbReference type="RefSeq" id="XP_060433373.1">
    <property type="nucleotide sequence ID" value="XM_060574035.1"/>
</dbReference>
<dbReference type="SUPFAM" id="SSF50129">
    <property type="entry name" value="GroES-like"/>
    <property type="match status" value="1"/>
</dbReference>
<dbReference type="InterPro" id="IPR006162">
    <property type="entry name" value="Ppantetheine_attach_site"/>
</dbReference>
<dbReference type="Gene3D" id="3.40.50.720">
    <property type="entry name" value="NAD(P)-binding Rossmann-like Domain"/>
    <property type="match status" value="2"/>
</dbReference>
<dbReference type="Gene3D" id="3.90.180.10">
    <property type="entry name" value="Medium-chain alcohol dehydrogenases, catalytic domain"/>
    <property type="match status" value="1"/>
</dbReference>
<feature type="domain" description="PKS/mFAS DH" evidence="10">
    <location>
        <begin position="1"/>
        <end position="272"/>
    </location>
</feature>
<dbReference type="CDD" id="cd02440">
    <property type="entry name" value="AdoMet_MTases"/>
    <property type="match status" value="1"/>
</dbReference>
<dbReference type="GO" id="GO:1901336">
    <property type="term" value="P:lactone biosynthetic process"/>
    <property type="evidence" value="ECO:0007669"/>
    <property type="project" value="UniProtKB-ARBA"/>
</dbReference>
<dbReference type="InterPro" id="IPR011032">
    <property type="entry name" value="GroES-like_sf"/>
</dbReference>
<dbReference type="FunFam" id="3.40.50.720:FF:000209">
    <property type="entry name" value="Polyketide synthase Pks12"/>
    <property type="match status" value="1"/>
</dbReference>
<feature type="region of interest" description="C-terminal hotdog fold" evidence="8">
    <location>
        <begin position="117"/>
        <end position="272"/>
    </location>
</feature>
<dbReference type="Pfam" id="PF14765">
    <property type="entry name" value="PS-DH"/>
    <property type="match status" value="1"/>
</dbReference>
<evidence type="ECO:0000256" key="7">
    <source>
        <dbReference type="ARBA" id="ARBA00023315"/>
    </source>
</evidence>
<dbReference type="GO" id="GO:0030639">
    <property type="term" value="P:polyketide biosynthetic process"/>
    <property type="evidence" value="ECO:0007669"/>
    <property type="project" value="UniProtKB-ARBA"/>
</dbReference>
<dbReference type="SUPFAM" id="SSF53335">
    <property type="entry name" value="S-adenosyl-L-methionine-dependent methyltransferases"/>
    <property type="match status" value="1"/>
</dbReference>
<sequence>MAIEAARQLAEENAAEEVYGYELRDVAIDTALRVPDTDKGIEVMIQLHPRRTGTKAGPSATLNEFAVSSWSEDIKEWTVHARGLVSVTYKSSLSPAMQRELALENKRYAQTFAEAKEICQKPARSFLYDTVETIGMQYGPTFRNMTELFAGPSASYGIISVPDTKAIMPKGFEYPFVVHPATLDSVLHLLFPSISGEDQSLSEAVVPFSFDRIFVSAKLSTVPGTKLHGCSTAQKTSYTTWKSSITISENLSEPMIIMDGLSLASVGEGDVSQAQETRASCFGQTWHEDSDLLEPSQIKELVYKRTLKSKDDDSVLDKLEYVCLVHIYRCLTWLESEEGKAFVPQEGFWKSYVEWMHDTIKQFPPLAENEGEVDAELEAARKRIVLSESGDITVQMVDRIGENLSKIFSRAVEPLQVMTEGDLLYSFYRGAFGTSFNTNVAEYVGLIADKRPGVNILEIGAGTGGTTYHVLERLRNADGTSKAAKYCFTDISPGFLAKAADRFSTDASIMEFTTLNIENEPTEQGFTPESYDLIVCANVLHATKSIQETLAHCKSLLKPGGRLVLSEVTIKRIFSGFIMGPLPGWWLGEEDGRTGGPLLDVEEWNTALNLAGFSGVDVDIRGDREASKEPVSLIISTKPEKQVSASSQFVVVSTGSGLSEKLAQSIKEHFVSTGLDVSIAQWNEALESQVDGKYCLCLAEWENSILANLTDGDWEKLRQVILGSAGTLWITGGAAMECSEPMKSLMVGLSRAIRNEDAGVRLATLDLETASNINFEEAARNVLKVALSHSRGDGFDGEFAARGSTVYIPRVERTLNVDGSLRKYEAKGQPELVSFKGCGRPLKLTIKTPGLLDTFRWEEDETYYQPMPEDWIEVEVKAVGLNFKDVLVALGNLAENKLGVDASGVVTRVGPAVSDFKVGDRVMTASCDTFATYVRFPAKGAIAVPEKMTFEEAASMPLIFLTAYYSLVTAGSLVKDEKILIHAAAGGVGQAAIMIAQRKGAEIFATVGSDEKKQLIMEQYGIPEDHIFSSRDTSFAKAIMRATNGQGVDVVLNSLAGEALRLSWHCLAKFGRFLEIGKADLFANTGLDMKPFLDNKSYIGVNLLDFENNPTPRAVTLWEETAKLIHDGSVKPIAPIQLFSMAEVEKAFRHMQAGKHMGKVVVRVDDSDMIPAVPRMPSVDIQADATYVVAGVGGICKEIGRWLAEKGAKHLVLLSRSAASSEENKAFASELQKTYEANTYAYDCDVGDKAALQEVLEYLEAKGVPAVKGCVTGAMVLRVSPSSNSITMILFANGSQQDTLFDKMTADHVRTTVGPKVHGTWNLHELLPRDLDFFVMLSSLAGVMGHRGQGNYGCGNIFQDYFAAYRRSQGLRAMTIDIGYLLSVGFVAEHDEYVDHVKAMGLKVMHKSDLHGLMATALEGSEAHPPQVMCGLPYNEHDDAWYWIQDQRFAGLRKTAAGSGAGGSATVSLRDELVRCGKADDEAVHLITSALVQRLAKLMMMPEDDVDAGKPLSAYGVDSLVAVEVRNWIAKEVAVEVSVFDIMANIPMRQLSADLAGKSKLLVQEAS</sequence>
<dbReference type="InterPro" id="IPR020806">
    <property type="entry name" value="PKS_PP-bd"/>
</dbReference>
<dbReference type="CDD" id="cd05195">
    <property type="entry name" value="enoyl_red"/>
    <property type="match status" value="1"/>
</dbReference>